<reference evidence="1 2" key="1">
    <citation type="submission" date="2019-06" db="EMBL/GenBank/DDBJ databases">
        <title>Genome sequence of Litorilinea aerophila BAA-2444.</title>
        <authorList>
            <person name="Maclea K.S."/>
            <person name="Maurais E.G."/>
            <person name="Iannazzi L.C."/>
        </authorList>
    </citation>
    <scope>NUCLEOTIDE SEQUENCE [LARGE SCALE GENOMIC DNA]</scope>
    <source>
        <strain evidence="1 2">ATCC BAA-2444</strain>
    </source>
</reference>
<dbReference type="EMBL" id="VIGC01000005">
    <property type="protein sequence ID" value="TQE96992.1"/>
    <property type="molecule type" value="Genomic_DNA"/>
</dbReference>
<comment type="caution">
    <text evidence="1">The sequence shown here is derived from an EMBL/GenBank/DDBJ whole genome shotgun (WGS) entry which is preliminary data.</text>
</comment>
<proteinExistence type="predicted"/>
<keyword evidence="2" id="KW-1185">Reference proteome</keyword>
<dbReference type="SUPFAM" id="SSF75712">
    <property type="entry name" value="Rad50 coiled-coil Zn hook"/>
    <property type="match status" value="1"/>
</dbReference>
<evidence type="ECO:0000313" key="1">
    <source>
        <dbReference type="EMBL" id="TQE96992.1"/>
    </source>
</evidence>
<organism evidence="1 2">
    <name type="scientific">Litorilinea aerophila</name>
    <dbReference type="NCBI Taxonomy" id="1204385"/>
    <lineage>
        <taxon>Bacteria</taxon>
        <taxon>Bacillati</taxon>
        <taxon>Chloroflexota</taxon>
        <taxon>Caldilineae</taxon>
        <taxon>Caldilineales</taxon>
        <taxon>Caldilineaceae</taxon>
        <taxon>Litorilinea</taxon>
    </lineage>
</organism>
<dbReference type="AlphaFoldDB" id="A0A540VJV4"/>
<name>A0A540VJV4_9CHLR</name>
<dbReference type="InParanoid" id="A0A540VJV4"/>
<dbReference type="OrthoDB" id="156387at2"/>
<dbReference type="RefSeq" id="WP_141608977.1">
    <property type="nucleotide sequence ID" value="NZ_VIGC02000005.1"/>
</dbReference>
<evidence type="ECO:0000313" key="2">
    <source>
        <dbReference type="Proteomes" id="UP000317371"/>
    </source>
</evidence>
<gene>
    <name evidence="1" type="ORF">FKZ61_04960</name>
</gene>
<protein>
    <submittedName>
        <fullName evidence="1">DUF3090 domain-containing protein</fullName>
    </submittedName>
</protein>
<dbReference type="Proteomes" id="UP000317371">
    <property type="component" value="Unassembled WGS sequence"/>
</dbReference>
<dbReference type="NCBIfam" id="TIGR03847">
    <property type="entry name" value="conserved hypothetical protein"/>
    <property type="match status" value="1"/>
</dbReference>
<accession>A0A540VJV4</accession>
<dbReference type="Pfam" id="PF11290">
    <property type="entry name" value="DUF3090"/>
    <property type="match status" value="1"/>
</dbReference>
<sequence>MAQFAYDLNPVQHIIADAVGEPGKRTFFLQARAGSQLVSLVLEKQEVANLALSILQLLEELEEKYPDLPPVSKHHQVLQPEQPLEPIFRVGQLIIGYDEQEDMIWVIAKALVVTESGTILDPESDEVPAVRFVATREQMRALSEHALEVVAKGRPTCPLCGRPIDREGHFCPRSDGEAMPIIF</sequence>
<dbReference type="InterPro" id="IPR021441">
    <property type="entry name" value="DUF3090"/>
</dbReference>